<gene>
    <name evidence="1" type="ORF">GCM10010968_25820</name>
</gene>
<dbReference type="EMBL" id="BMLM01000002">
    <property type="protein sequence ID" value="GGN89293.1"/>
    <property type="molecule type" value="Genomic_DNA"/>
</dbReference>
<reference evidence="2" key="1">
    <citation type="journal article" date="2019" name="Int. J. Syst. Evol. Microbiol.">
        <title>The Global Catalogue of Microorganisms (GCM) 10K type strain sequencing project: providing services to taxonomists for standard genome sequencing and annotation.</title>
        <authorList>
            <consortium name="The Broad Institute Genomics Platform"/>
            <consortium name="The Broad Institute Genome Sequencing Center for Infectious Disease"/>
            <person name="Wu L."/>
            <person name="Ma J."/>
        </authorList>
    </citation>
    <scope>NUCLEOTIDE SEQUENCE [LARGE SCALE GENOMIC DNA]</scope>
    <source>
        <strain evidence="2">CGMCC 1.6960</strain>
    </source>
</reference>
<accession>A0ABQ2KQI1</accession>
<evidence type="ECO:0000313" key="2">
    <source>
        <dbReference type="Proteomes" id="UP000626982"/>
    </source>
</evidence>
<name>A0ABQ2KQI1_9MICO</name>
<organism evidence="1 2">
    <name type="scientific">Agrococcus terreus</name>
    <dbReference type="NCBI Taxonomy" id="574649"/>
    <lineage>
        <taxon>Bacteria</taxon>
        <taxon>Bacillati</taxon>
        <taxon>Actinomycetota</taxon>
        <taxon>Actinomycetes</taxon>
        <taxon>Micrococcales</taxon>
        <taxon>Microbacteriaceae</taxon>
        <taxon>Agrococcus</taxon>
    </lineage>
</organism>
<keyword evidence="2" id="KW-1185">Reference proteome</keyword>
<sequence length="87" mass="9052">MSDLGADGDATLASASQRLAGSQARAIIGSLQAHLRSAYLDEGRLRELLVRLHEDGLLPVDIATLVGMTTADVQTVLHGGSLTPMQG</sequence>
<dbReference type="RefSeq" id="WP_188718705.1">
    <property type="nucleotide sequence ID" value="NZ_BAABBD010000004.1"/>
</dbReference>
<protein>
    <submittedName>
        <fullName evidence="1">Uncharacterized protein</fullName>
    </submittedName>
</protein>
<dbReference type="Proteomes" id="UP000626982">
    <property type="component" value="Unassembled WGS sequence"/>
</dbReference>
<comment type="caution">
    <text evidence="1">The sequence shown here is derived from an EMBL/GenBank/DDBJ whole genome shotgun (WGS) entry which is preliminary data.</text>
</comment>
<evidence type="ECO:0000313" key="1">
    <source>
        <dbReference type="EMBL" id="GGN89293.1"/>
    </source>
</evidence>
<proteinExistence type="predicted"/>